<keyword evidence="2" id="KW-0472">Membrane</keyword>
<name>A0A1C6TUG0_9ACTN</name>
<feature type="transmembrane region" description="Helical" evidence="2">
    <location>
        <begin position="104"/>
        <end position="125"/>
    </location>
</feature>
<evidence type="ECO:0000313" key="4">
    <source>
        <dbReference type="Proteomes" id="UP000199001"/>
    </source>
</evidence>
<feature type="transmembrane region" description="Helical" evidence="2">
    <location>
        <begin position="61"/>
        <end position="84"/>
    </location>
</feature>
<keyword evidence="2" id="KW-1133">Transmembrane helix</keyword>
<dbReference type="Pfam" id="PF10011">
    <property type="entry name" value="DUF2254"/>
    <property type="match status" value="1"/>
</dbReference>
<proteinExistence type="predicted"/>
<sequence length="413" mass="44135">MARRQTRSTRTAAIRDSFWLMPACFAACSLLLAIALSTVELRLVLPLNNVLPSGPAGARALLSAIITAMISLTALVFSITVVALQLVASQYSPRILRTFLEDRVIQAALGLFIATFLFAMVVLAALPDRPGPRVPELSLATSLLLVLASSAVFVWYLHHVTTIMRVSHVVAAIGAQTRRSVDTHHRVGPGTNPAVPSGPPFQIVAADSSGMITDIDVDRLARTAGRHHCLVVVLPAPGDFVVAGQPLLATYPVTDTPPRPLPPGVAAAAVTIGPERSPGRDVGFGFRQLADIAERALSPGVNDLTTAVRAIQESHDLLRRLATRPDQPEAVFDAQGRLRAVAPRQSFASFLAVAIDDVAHAGRDQPRIVDLLRRVLDDLAVAAADYHRPAISRRRRLLDTNPTPGGTKPPTEP</sequence>
<keyword evidence="4" id="KW-1185">Reference proteome</keyword>
<feature type="transmembrane region" description="Helical" evidence="2">
    <location>
        <begin position="137"/>
        <end position="157"/>
    </location>
</feature>
<feature type="region of interest" description="Disordered" evidence="1">
    <location>
        <begin position="393"/>
        <end position="413"/>
    </location>
</feature>
<dbReference type="Proteomes" id="UP000199001">
    <property type="component" value="Unassembled WGS sequence"/>
</dbReference>
<evidence type="ECO:0000313" key="3">
    <source>
        <dbReference type="EMBL" id="SCL45251.1"/>
    </source>
</evidence>
<accession>A0A1C6TUG0</accession>
<organism evidence="3 4">
    <name type="scientific">Micromonospora citrea</name>
    <dbReference type="NCBI Taxonomy" id="47855"/>
    <lineage>
        <taxon>Bacteria</taxon>
        <taxon>Bacillati</taxon>
        <taxon>Actinomycetota</taxon>
        <taxon>Actinomycetes</taxon>
        <taxon>Micromonosporales</taxon>
        <taxon>Micromonosporaceae</taxon>
        <taxon>Micromonospora</taxon>
    </lineage>
</organism>
<dbReference type="RefSeq" id="WP_176737226.1">
    <property type="nucleotide sequence ID" value="NZ_FMHZ01000002.1"/>
</dbReference>
<dbReference type="STRING" id="47855.GA0070606_0671"/>
<evidence type="ECO:0000256" key="1">
    <source>
        <dbReference type="SAM" id="MobiDB-lite"/>
    </source>
</evidence>
<reference evidence="4" key="1">
    <citation type="submission" date="2016-06" db="EMBL/GenBank/DDBJ databases">
        <authorList>
            <person name="Varghese N."/>
            <person name="Submissions Spin"/>
        </authorList>
    </citation>
    <scope>NUCLEOTIDE SEQUENCE [LARGE SCALE GENOMIC DNA]</scope>
    <source>
        <strain evidence="4">DSM 43903</strain>
    </source>
</reference>
<gene>
    <name evidence="3" type="ORF">GA0070606_0671</name>
</gene>
<evidence type="ECO:0000256" key="2">
    <source>
        <dbReference type="SAM" id="Phobius"/>
    </source>
</evidence>
<protein>
    <submittedName>
        <fullName evidence="3">Uncharacterized membrane protein</fullName>
    </submittedName>
</protein>
<dbReference type="InterPro" id="IPR018723">
    <property type="entry name" value="DUF2254_membrane"/>
</dbReference>
<dbReference type="EMBL" id="FMHZ01000002">
    <property type="protein sequence ID" value="SCL45251.1"/>
    <property type="molecule type" value="Genomic_DNA"/>
</dbReference>
<keyword evidence="2" id="KW-0812">Transmembrane</keyword>
<dbReference type="AlphaFoldDB" id="A0A1C6TUG0"/>
<feature type="compositionally biased region" description="Low complexity" evidence="1">
    <location>
        <begin position="400"/>
        <end position="413"/>
    </location>
</feature>